<dbReference type="GO" id="GO:0004358">
    <property type="term" value="F:L-glutamate N-acetyltransferase activity, acting on acetyl-L-ornithine as donor"/>
    <property type="evidence" value="ECO:0007669"/>
    <property type="project" value="UniProtKB-EC"/>
</dbReference>
<evidence type="ECO:0000256" key="6">
    <source>
        <dbReference type="HAMAP-Rule" id="MF_01106"/>
    </source>
</evidence>
<feature type="binding site" evidence="6">
    <location>
        <position position="179"/>
    </location>
    <ligand>
        <name>substrate</name>
    </ligand>
</feature>
<protein>
    <recommendedName>
        <fullName evidence="6">Arginine biosynthesis bifunctional protein ArgJ</fullName>
    </recommendedName>
    <domain>
        <recommendedName>
            <fullName evidence="6">Glutamate N-acetyltransferase</fullName>
            <ecNumber evidence="6">2.3.1.35</ecNumber>
        </recommendedName>
        <alternativeName>
            <fullName evidence="6">Ornithine acetyltransferase</fullName>
            <shortName evidence="6">OATase</shortName>
        </alternativeName>
        <alternativeName>
            <fullName evidence="6">Ornithine transacetylase</fullName>
        </alternativeName>
    </domain>
    <domain>
        <recommendedName>
            <fullName evidence="6">Amino-acid acetyltransferase</fullName>
            <ecNumber evidence="6">2.3.1.1</ecNumber>
        </recommendedName>
        <alternativeName>
            <fullName evidence="6">N-acetylglutamate synthase</fullName>
            <shortName evidence="6">AGSase</shortName>
        </alternativeName>
    </domain>
    <component>
        <recommendedName>
            <fullName evidence="6">Arginine biosynthesis bifunctional protein ArgJ alpha chain</fullName>
        </recommendedName>
    </component>
    <component>
        <recommendedName>
            <fullName evidence="6">Arginine biosynthesis bifunctional protein ArgJ beta chain</fullName>
        </recommendedName>
    </component>
</protein>
<feature type="site" description="Cleavage; by autolysis" evidence="6">
    <location>
        <begin position="178"/>
        <end position="179"/>
    </location>
</feature>
<feature type="binding site" evidence="6">
    <location>
        <position position="146"/>
    </location>
    <ligand>
        <name>substrate</name>
    </ligand>
</feature>
<dbReference type="RefSeq" id="WP_060902330.1">
    <property type="nucleotide sequence ID" value="NZ_CP107955.1"/>
</dbReference>
<dbReference type="NCBIfam" id="NF003802">
    <property type="entry name" value="PRK05388.1"/>
    <property type="match status" value="1"/>
</dbReference>
<comment type="similarity">
    <text evidence="1 6">Belongs to the ArgJ family.</text>
</comment>
<reference evidence="7 8" key="1">
    <citation type="submission" date="2023-02" db="EMBL/GenBank/DDBJ databases">
        <authorList>
            <person name="Maleckis M."/>
        </authorList>
    </citation>
    <scope>NUCLEOTIDE SEQUENCE [LARGE SCALE GENOMIC DNA]</scope>
    <source>
        <strain evidence="7 8">P8-A2</strain>
    </source>
</reference>
<evidence type="ECO:0000256" key="3">
    <source>
        <dbReference type="ARBA" id="ARBA00022679"/>
    </source>
</evidence>
<feature type="chain" id="PRO_5044923347" description="Arginine biosynthesis bifunctional protein ArgJ alpha chain" evidence="6">
    <location>
        <begin position="1"/>
        <end position="178"/>
    </location>
</feature>
<comment type="function">
    <text evidence="6">Catalyzes two activities which are involved in the cyclic version of arginine biosynthesis: the synthesis of N-acetylglutamate from glutamate and acetyl-CoA as the acetyl donor, and of ornithine by transacetylation between N(2)-acetylornithine and glutamate.</text>
</comment>
<dbReference type="SUPFAM" id="SSF56266">
    <property type="entry name" value="DmpA/ArgJ-like"/>
    <property type="match status" value="1"/>
</dbReference>
<dbReference type="PANTHER" id="PTHR23100:SF0">
    <property type="entry name" value="ARGININE BIOSYNTHESIS BIFUNCTIONAL PROTEIN ARGJ, MITOCHONDRIAL"/>
    <property type="match status" value="1"/>
</dbReference>
<dbReference type="InterPro" id="IPR042195">
    <property type="entry name" value="ArgJ_beta_C"/>
</dbReference>
<feature type="binding site" evidence="6">
    <location>
        <position position="168"/>
    </location>
    <ligand>
        <name>substrate</name>
    </ligand>
</feature>
<proteinExistence type="inferred from homology"/>
<keyword evidence="8" id="KW-1185">Reference proteome</keyword>
<feature type="site" description="Involved in the stabilization of negative charge on the oxyanion by the formation of the oxyanion hole" evidence="6">
    <location>
        <position position="110"/>
    </location>
</feature>
<dbReference type="PANTHER" id="PTHR23100">
    <property type="entry name" value="ARGININE BIOSYNTHESIS BIFUNCTIONAL PROTEIN ARGJ"/>
    <property type="match status" value="1"/>
</dbReference>
<dbReference type="NCBIfam" id="TIGR00120">
    <property type="entry name" value="ArgJ"/>
    <property type="match status" value="1"/>
</dbReference>
<keyword evidence="3 6" id="KW-0808">Transferase</keyword>
<dbReference type="EMBL" id="JARAKF010000001">
    <property type="protein sequence ID" value="MDU8998763.1"/>
    <property type="molecule type" value="Genomic_DNA"/>
</dbReference>
<dbReference type="InterPro" id="IPR016117">
    <property type="entry name" value="ArgJ-like_dom_sf"/>
</dbReference>
<evidence type="ECO:0000256" key="2">
    <source>
        <dbReference type="ARBA" id="ARBA00011475"/>
    </source>
</evidence>
<comment type="subcellular location">
    <subcellularLocation>
        <location evidence="6">Cytoplasm</location>
    </subcellularLocation>
</comment>
<feature type="chain" id="PRO_5044923346" description="Arginine biosynthesis bifunctional protein ArgJ beta chain" evidence="6">
    <location>
        <begin position="179"/>
        <end position="383"/>
    </location>
</feature>
<dbReference type="HAMAP" id="MF_01106">
    <property type="entry name" value="ArgJ"/>
    <property type="match status" value="1"/>
</dbReference>
<evidence type="ECO:0000256" key="4">
    <source>
        <dbReference type="ARBA" id="ARBA00022813"/>
    </source>
</evidence>
<keyword evidence="6" id="KW-0055">Arginine biosynthesis</keyword>
<feature type="binding site" evidence="6">
    <location>
        <position position="378"/>
    </location>
    <ligand>
        <name>substrate</name>
    </ligand>
</feature>
<feature type="binding site" evidence="6">
    <location>
        <position position="259"/>
    </location>
    <ligand>
        <name>substrate</name>
    </ligand>
</feature>
<sequence>MSVTAAQGFTASGIAAGIKENGNPDLALVVNNGPRLAAAGVFTSNRVKAAPVLWSEQVLKGGQVSAVILNSGGANACTGPKGFQDTHATAEKVAAVLDVNAGEVAVASTGLIGVLLPMDKLLPGVESAAAQLSAHGGEKAAIAIKTTDTVHKTSVHTGDGWSVGGMAKGAGMLAPGLATMLVVLTTDADLDSETLDRALRAATRTTFDRVDSDGCMSTNDTVLLLASGASAVTPRYAEFAEAVRAVCDDLGQQLIRDAEGASKDIKIEVVNAASEDDAVEVGRSIARNNLLKCAIHGEDPNWGRVLSAIGTTGAAFEPDQLNVAINGVWVCKNGGVGEDRELVDMRYREVHIVADLAAGSETATIWTNDLTADYVHENSAYSS</sequence>
<keyword evidence="6" id="KW-0028">Amino-acid biosynthesis</keyword>
<dbReference type="CDD" id="cd02152">
    <property type="entry name" value="OAT"/>
    <property type="match status" value="1"/>
</dbReference>
<feature type="active site" description="Nucleophile" evidence="6">
    <location>
        <position position="179"/>
    </location>
</feature>
<organism evidence="7 8">
    <name type="scientific">Streptomyces mirabilis</name>
    <dbReference type="NCBI Taxonomy" id="68239"/>
    <lineage>
        <taxon>Bacteria</taxon>
        <taxon>Bacillati</taxon>
        <taxon>Actinomycetota</taxon>
        <taxon>Actinomycetes</taxon>
        <taxon>Kitasatosporales</taxon>
        <taxon>Streptomycetaceae</taxon>
        <taxon>Streptomyces</taxon>
    </lineage>
</organism>
<keyword evidence="5 6" id="KW-0012">Acyltransferase</keyword>
<keyword evidence="6" id="KW-0963">Cytoplasm</keyword>
<comment type="catalytic activity">
    <reaction evidence="6">
        <text>N(2)-acetyl-L-ornithine + L-glutamate = N-acetyl-L-glutamate + L-ornithine</text>
        <dbReference type="Rhea" id="RHEA:15349"/>
        <dbReference type="ChEBI" id="CHEBI:29985"/>
        <dbReference type="ChEBI" id="CHEBI:44337"/>
        <dbReference type="ChEBI" id="CHEBI:46911"/>
        <dbReference type="ChEBI" id="CHEBI:57805"/>
        <dbReference type="EC" id="2.3.1.35"/>
    </reaction>
</comment>
<dbReference type="Proteomes" id="UP001257627">
    <property type="component" value="Unassembled WGS sequence"/>
</dbReference>
<comment type="catalytic activity">
    <reaction evidence="6">
        <text>L-glutamate + acetyl-CoA = N-acetyl-L-glutamate + CoA + H(+)</text>
        <dbReference type="Rhea" id="RHEA:24292"/>
        <dbReference type="ChEBI" id="CHEBI:15378"/>
        <dbReference type="ChEBI" id="CHEBI:29985"/>
        <dbReference type="ChEBI" id="CHEBI:44337"/>
        <dbReference type="ChEBI" id="CHEBI:57287"/>
        <dbReference type="ChEBI" id="CHEBI:57288"/>
        <dbReference type="EC" id="2.3.1.1"/>
    </reaction>
</comment>
<evidence type="ECO:0000256" key="5">
    <source>
        <dbReference type="ARBA" id="ARBA00023315"/>
    </source>
</evidence>
<comment type="pathway">
    <text evidence="6">Amino-acid biosynthesis; L-arginine biosynthesis; N(2)-acetyl-L-ornithine from L-glutamate: step 1/4.</text>
</comment>
<feature type="site" description="Involved in the stabilization of negative charge on the oxyanion by the formation of the oxyanion hole" evidence="6">
    <location>
        <position position="109"/>
    </location>
</feature>
<feature type="binding site" evidence="6">
    <location>
        <position position="383"/>
    </location>
    <ligand>
        <name>substrate</name>
    </ligand>
</feature>
<evidence type="ECO:0000256" key="1">
    <source>
        <dbReference type="ARBA" id="ARBA00006774"/>
    </source>
</evidence>
<dbReference type="EC" id="2.3.1.1" evidence="6"/>
<dbReference type="EC" id="2.3.1.35" evidence="6"/>
<gene>
    <name evidence="6 7" type="primary">argJ</name>
    <name evidence="7" type="ORF">PU648_41695</name>
</gene>
<evidence type="ECO:0000313" key="7">
    <source>
        <dbReference type="EMBL" id="MDU8998763.1"/>
    </source>
</evidence>
<keyword evidence="4 6" id="KW-0068">Autocatalytic cleavage</keyword>
<comment type="pathway">
    <text evidence="6">Amino-acid biosynthesis; L-arginine biosynthesis; L-ornithine and N-acetyl-L-glutamate from L-glutamate and N(2)-acetyl-L-ornithine (cyclic): step 1/1.</text>
</comment>
<accession>A0ABU3UXU9</accession>
<keyword evidence="6" id="KW-0511">Multifunctional enzyme</keyword>
<comment type="subunit">
    <text evidence="2 6">Heterotetramer of two alpha and two beta chains.</text>
</comment>
<name>A0ABU3UXU9_9ACTN</name>
<evidence type="ECO:0000313" key="8">
    <source>
        <dbReference type="Proteomes" id="UP001257627"/>
    </source>
</evidence>
<dbReference type="Pfam" id="PF01960">
    <property type="entry name" value="ArgJ"/>
    <property type="match status" value="1"/>
</dbReference>
<dbReference type="Gene3D" id="3.10.20.340">
    <property type="entry name" value="ArgJ beta chain, C-terminal domain"/>
    <property type="match status" value="1"/>
</dbReference>
<comment type="caution">
    <text evidence="7">The sequence shown here is derived from an EMBL/GenBank/DDBJ whole genome shotgun (WGS) entry which is preliminary data.</text>
</comment>
<dbReference type="InterPro" id="IPR002813">
    <property type="entry name" value="Arg_biosynth_ArgJ"/>
</dbReference>
<dbReference type="Gene3D" id="3.60.70.12">
    <property type="entry name" value="L-amino peptidase D-ALA esterase/amidase"/>
    <property type="match status" value="1"/>
</dbReference>
<dbReference type="GeneID" id="93996653"/>